<keyword evidence="2" id="KW-1185">Reference proteome</keyword>
<dbReference type="AlphaFoldDB" id="R7QCN7"/>
<reference evidence="2" key="1">
    <citation type="journal article" date="2013" name="Proc. Natl. Acad. Sci. U.S.A.">
        <title>Genome structure and metabolic features in the red seaweed Chondrus crispus shed light on evolution of the Archaeplastida.</title>
        <authorList>
            <person name="Collen J."/>
            <person name="Porcel B."/>
            <person name="Carre W."/>
            <person name="Ball S.G."/>
            <person name="Chaparro C."/>
            <person name="Tonon T."/>
            <person name="Barbeyron T."/>
            <person name="Michel G."/>
            <person name="Noel B."/>
            <person name="Valentin K."/>
            <person name="Elias M."/>
            <person name="Artiguenave F."/>
            <person name="Arun A."/>
            <person name="Aury J.M."/>
            <person name="Barbosa-Neto J.F."/>
            <person name="Bothwell J.H."/>
            <person name="Bouget F.Y."/>
            <person name="Brillet L."/>
            <person name="Cabello-Hurtado F."/>
            <person name="Capella-Gutierrez S."/>
            <person name="Charrier B."/>
            <person name="Cladiere L."/>
            <person name="Cock J.M."/>
            <person name="Coelho S.M."/>
            <person name="Colleoni C."/>
            <person name="Czjzek M."/>
            <person name="Da Silva C."/>
            <person name="Delage L."/>
            <person name="Denoeud F."/>
            <person name="Deschamps P."/>
            <person name="Dittami S.M."/>
            <person name="Gabaldon T."/>
            <person name="Gachon C.M."/>
            <person name="Groisillier A."/>
            <person name="Herve C."/>
            <person name="Jabbari K."/>
            <person name="Katinka M."/>
            <person name="Kloareg B."/>
            <person name="Kowalczyk N."/>
            <person name="Labadie K."/>
            <person name="Leblanc C."/>
            <person name="Lopez P.J."/>
            <person name="McLachlan D.H."/>
            <person name="Meslet-Cladiere L."/>
            <person name="Moustafa A."/>
            <person name="Nehr Z."/>
            <person name="Nyvall Collen P."/>
            <person name="Panaud O."/>
            <person name="Partensky F."/>
            <person name="Poulain J."/>
            <person name="Rensing S.A."/>
            <person name="Rousvoal S."/>
            <person name="Samson G."/>
            <person name="Symeonidi A."/>
            <person name="Weissenbach J."/>
            <person name="Zambounis A."/>
            <person name="Wincker P."/>
            <person name="Boyen C."/>
        </authorList>
    </citation>
    <scope>NUCLEOTIDE SEQUENCE [LARGE SCALE GENOMIC DNA]</scope>
    <source>
        <strain evidence="2">cv. Stackhouse</strain>
    </source>
</reference>
<protein>
    <submittedName>
        <fullName evidence="1">Uncharacterized protein</fullName>
    </submittedName>
</protein>
<organism evidence="1 2">
    <name type="scientific">Chondrus crispus</name>
    <name type="common">Carrageen Irish moss</name>
    <name type="synonym">Polymorpha crispa</name>
    <dbReference type="NCBI Taxonomy" id="2769"/>
    <lineage>
        <taxon>Eukaryota</taxon>
        <taxon>Rhodophyta</taxon>
        <taxon>Florideophyceae</taxon>
        <taxon>Rhodymeniophycidae</taxon>
        <taxon>Gigartinales</taxon>
        <taxon>Gigartinaceae</taxon>
        <taxon>Chondrus</taxon>
    </lineage>
</organism>
<evidence type="ECO:0000313" key="2">
    <source>
        <dbReference type="Proteomes" id="UP000012073"/>
    </source>
</evidence>
<dbReference type="Proteomes" id="UP000012073">
    <property type="component" value="Unassembled WGS sequence"/>
</dbReference>
<dbReference type="EMBL" id="HG001733">
    <property type="protein sequence ID" value="CDF35513.1"/>
    <property type="molecule type" value="Genomic_DNA"/>
</dbReference>
<dbReference type="Gramene" id="CDF35513">
    <property type="protein sequence ID" value="CDF35513"/>
    <property type="gene ID" value="CHC_T00003845001"/>
</dbReference>
<sequence length="63" mass="7216">MPKEKRDRKKMGTAFIYPAGRPKKAGCQTFIYRYFIVWRRGSICATVTKTTPSIVKLCTSLVD</sequence>
<accession>R7QCN7</accession>
<dbReference type="GeneID" id="17323047"/>
<proteinExistence type="predicted"/>
<name>R7QCN7_CHOCR</name>
<evidence type="ECO:0000313" key="1">
    <source>
        <dbReference type="EMBL" id="CDF35513.1"/>
    </source>
</evidence>
<gene>
    <name evidence="1" type="ORF">CHC_T00003845001</name>
</gene>
<dbReference type="KEGG" id="ccp:CHC_T00003845001"/>
<dbReference type="RefSeq" id="XP_005715332.1">
    <property type="nucleotide sequence ID" value="XM_005715275.1"/>
</dbReference>